<keyword evidence="2" id="KW-1185">Reference proteome</keyword>
<protein>
    <submittedName>
        <fullName evidence="1">Uncharacterized protein</fullName>
    </submittedName>
</protein>
<evidence type="ECO:0000313" key="2">
    <source>
        <dbReference type="Proteomes" id="UP000831768"/>
    </source>
</evidence>
<dbReference type="GeneID" id="71929955"/>
<reference evidence="1" key="1">
    <citation type="submission" date="2022-04" db="EMBL/GenBank/DDBJ databases">
        <title>Halocatena sp. nov., isolated from a salt lake.</title>
        <authorList>
            <person name="Cui H.-L."/>
        </authorList>
    </citation>
    <scope>NUCLEOTIDE SEQUENCE</scope>
    <source>
        <strain evidence="1">AD-1</strain>
        <plasmid evidence="1">unnamed3</plasmid>
    </source>
</reference>
<dbReference type="AlphaFoldDB" id="A0A8U0ABT3"/>
<keyword evidence="1" id="KW-0614">Plasmid</keyword>
<sequence length="94" mass="11153">MLLTDPDQFGIEWGWDFEKDEIDPDATYVSETRSSMFWRFDGDAKLIGEEVFNRKPDTVRKANDDDIIMTKEKRTEITKQYWPEEIKAELEAET</sequence>
<name>A0A8U0ABT3_9EURY</name>
<dbReference type="EMBL" id="CP096022">
    <property type="protein sequence ID" value="UPM45217.1"/>
    <property type="molecule type" value="Genomic_DNA"/>
</dbReference>
<dbReference type="RefSeq" id="WP_247995871.1">
    <property type="nucleotide sequence ID" value="NZ_CP096022.1"/>
</dbReference>
<evidence type="ECO:0000313" key="1">
    <source>
        <dbReference type="EMBL" id="UPM45217.1"/>
    </source>
</evidence>
<accession>A0A8U0ABT3</accession>
<dbReference type="Proteomes" id="UP000831768">
    <property type="component" value="Plasmid unnamed3"/>
</dbReference>
<dbReference type="KEGG" id="haad:MW046_17870"/>
<gene>
    <name evidence="1" type="ORF">MW046_17870</name>
</gene>
<proteinExistence type="predicted"/>
<organism evidence="1 2">
    <name type="scientific">Halocatena salina</name>
    <dbReference type="NCBI Taxonomy" id="2934340"/>
    <lineage>
        <taxon>Archaea</taxon>
        <taxon>Methanobacteriati</taxon>
        <taxon>Methanobacteriota</taxon>
        <taxon>Stenosarchaea group</taxon>
        <taxon>Halobacteria</taxon>
        <taxon>Halobacteriales</taxon>
        <taxon>Natronomonadaceae</taxon>
        <taxon>Halocatena</taxon>
    </lineage>
</organism>
<geneLocation type="plasmid" evidence="1 2">
    <name>unnamed3</name>
</geneLocation>